<evidence type="ECO:0000256" key="7">
    <source>
        <dbReference type="ARBA" id="ARBA00022692"/>
    </source>
</evidence>
<dbReference type="GO" id="GO:0008331">
    <property type="term" value="F:high voltage-gated calcium channel activity"/>
    <property type="evidence" value="ECO:0007669"/>
    <property type="project" value="TreeGrafter"/>
</dbReference>
<evidence type="ECO:0000256" key="18">
    <source>
        <dbReference type="PIRSR" id="PIRSR602077-1"/>
    </source>
</evidence>
<feature type="region of interest" description="Disordered" evidence="20">
    <location>
        <begin position="1"/>
        <end position="86"/>
    </location>
</feature>
<dbReference type="PANTHER" id="PTHR45628">
    <property type="entry name" value="VOLTAGE-DEPENDENT CALCIUM CHANNEL TYPE A SUBUNIT ALPHA-1"/>
    <property type="match status" value="1"/>
</dbReference>
<feature type="transmembrane region" description="Helical" evidence="21">
    <location>
        <begin position="1448"/>
        <end position="1470"/>
    </location>
</feature>
<evidence type="ECO:0000256" key="15">
    <source>
        <dbReference type="ARBA" id="ARBA00057587"/>
    </source>
</evidence>
<feature type="compositionally biased region" description="Polar residues" evidence="20">
    <location>
        <begin position="2040"/>
        <end position="2066"/>
    </location>
</feature>
<keyword evidence="18" id="KW-0479">Metal-binding</keyword>
<evidence type="ECO:0000256" key="13">
    <source>
        <dbReference type="ARBA" id="ARBA00023180"/>
    </source>
</evidence>
<evidence type="ECO:0000256" key="11">
    <source>
        <dbReference type="ARBA" id="ARBA00023065"/>
    </source>
</evidence>
<evidence type="ECO:0000256" key="8">
    <source>
        <dbReference type="ARBA" id="ARBA00022837"/>
    </source>
</evidence>
<dbReference type="GO" id="GO:0005891">
    <property type="term" value="C:voltage-gated calcium channel complex"/>
    <property type="evidence" value="ECO:0007669"/>
    <property type="project" value="InterPro"/>
</dbReference>
<keyword evidence="5 19" id="KW-0109">Calcium transport</keyword>
<dbReference type="FunFam" id="1.20.120.350:FF:000098">
    <property type="entry name" value="Calcium channel subunit Cch1"/>
    <property type="match status" value="1"/>
</dbReference>
<evidence type="ECO:0000256" key="4">
    <source>
        <dbReference type="ARBA" id="ARBA00022553"/>
    </source>
</evidence>
<dbReference type="Gene3D" id="1.10.287.70">
    <property type="match status" value="4"/>
</dbReference>
<feature type="binding site" evidence="18">
    <location>
        <position position="1420"/>
    </location>
    <ligand>
        <name>Ca(2+)</name>
        <dbReference type="ChEBI" id="CHEBI:29108"/>
    </ligand>
</feature>
<keyword evidence="24" id="KW-1185">Reference proteome</keyword>
<evidence type="ECO:0000256" key="9">
    <source>
        <dbReference type="ARBA" id="ARBA00022882"/>
    </source>
</evidence>
<evidence type="ECO:0000313" key="23">
    <source>
        <dbReference type="EMBL" id="KAF2648180.1"/>
    </source>
</evidence>
<evidence type="ECO:0000256" key="21">
    <source>
        <dbReference type="SAM" id="Phobius"/>
    </source>
</evidence>
<feature type="compositionally biased region" description="Polar residues" evidence="20">
    <location>
        <begin position="133"/>
        <end position="142"/>
    </location>
</feature>
<feature type="transmembrane region" description="Helical" evidence="21">
    <location>
        <begin position="567"/>
        <end position="587"/>
    </location>
</feature>
<gene>
    <name evidence="23" type="ORF">K491DRAFT_722803</name>
</gene>
<evidence type="ECO:0000256" key="6">
    <source>
        <dbReference type="ARBA" id="ARBA00022673"/>
    </source>
</evidence>
<feature type="transmembrane region" description="Helical" evidence="21">
    <location>
        <begin position="510"/>
        <end position="527"/>
    </location>
</feature>
<dbReference type="FunFam" id="1.10.287.70:FF:000118">
    <property type="entry name" value="Calcium channel subunit Cch1"/>
    <property type="match status" value="1"/>
</dbReference>
<dbReference type="Proteomes" id="UP000799324">
    <property type="component" value="Unassembled WGS sequence"/>
</dbReference>
<dbReference type="GO" id="GO:0005509">
    <property type="term" value="F:calcium ion binding"/>
    <property type="evidence" value="ECO:0007669"/>
    <property type="project" value="InterPro"/>
</dbReference>
<feature type="transmembrane region" description="Helical" evidence="21">
    <location>
        <begin position="539"/>
        <end position="561"/>
    </location>
</feature>
<sequence>MSSSEHRHSRTDPQSIPLRDLNRPPDGEDNLTAPEAQHHRRTLSDRGRQLLRRSGSIATGQRWSGGQYRPIAESSPSPTRQLSRPQINTAVGGGTVAEEGAYSPLDDAGAFQAAIGFSGMGFEGETSPPIVTPGSSEQSYQPFSPDPYQTPVDHPGYFDPAGYDDTAPLTDAHNLQPISGAAPADASNARDNRASFQSVRFLTPEPSPQFRPSDDAGYAEAAMGAQRLSAGRKRSLSPGDVSPLHRAGTIVRNMSQRVVNISSDSDIAERTMRRKSSVRHGRLNEPPSFPTLPERLNDGPASPTTPVEKPPSPIHPKQRTAPWQPQRNPLRGRSLGIFAPDNKLRLKLCDLLVHPVTEPLLLVLIIIQTVLLAVDASQNVFEHPRSTTWGSSWIDKALLVLFVIYTAEVIIRVIVSGFIINPVEYSTINRQVGFKEAVLNKSRQLFGPQRQPSLRHGTGSSMDATQPSVLRAFTAAPTMAADGTGDPRQQQRIRLAHRAYLRHSFNRTDFLAVLSFWAAFFMGMFGVESKKHIFIFRMLMCLRIIRLLNLTSGTSVILRSLKKAAPLLVRVAFLISFFWLLFAIVGVQSFKSSYRRYCVWIGPQGSEDYVTSQPCGGYLLDDPNQNKTMPYKAAPGMPDGTAKGFICPKGSECREGANPNNGTQSFDNVFQALELVFVIMSSNTWSDLLYHIADSDYLLGALYFAFGILILSLWLISLLIAVITSSFQIIREESKASAFTGEEITEEETEQLPKRRVSSLKRFYDKTRWTWIVVIAYGLICQAFRSATMSHWRLNFINVSEMVVTFILFVEIIIRLLVDWRHFFHSKANVVDLVIAIITAVIQIPAVKHAQNGEPYAWLTFFQIVRIYRVVLAVPMTRDLIMIVLGNVSGLVNLILFVFLLTFLASIFAAQLLRGELPQEAEGETLQVSFFTIYNSFLGMYQILSSENWTEIMYNITAAQQPFGTSWIGAAFCILWFIFANLIVLNMFIAVIQENFDVSEDEKRLQQVKAFLQKKEQGVSSSTGNLSLSSIFKLGQANRQDPLDYGTAATEMLLKDAVVRDFLDEPENAATPNGDEPPPPALRKTTTMFGAGAVSTLWERFVRRISHHEPNPFYTPLDFSRAYEDVDPRRMAKEVVTATEKRKKAQREYLRKHPNYNVSLFIFRPHNPIRKLCQRIVGPGRGGDRIEGVAPSVPIWYAFSAFIYAAIIAMVLLACVTTPLYQRTYFETHPFSVKNWFVFTDMGFAALFTIEAMIKVIADGFFWTPNAYFRGSWGLIDGVVLATLWANVATSLYNEGQVTRTVGAFKALRALRLLNVSDSARGHFHSVIVRGGWNVLSAIFVSLSLLIPFALYGLNLFVGKMASCNDTGSNIFDLNDCVNEFASSPSNWNVLAPRVASNSYFDFDNFGGSMFILFQIVSQEGWIDVMWAAQSITGIFTQPASFASQGNAVFFIAFNLLGAVFVLTLFVSVFMRNYTEQTGVAFLTTDQRSWLELRKLLRQVSPSKRPSSTTQKDTWKEWYYRRAVRKTGKWQRFVTGVLILHLILLCLEWYPGNDRWERARDYVFLFFTLILIANIVIRIIGLSWHRFRKSSWDVFSIFAVSGTFVTSILLISNFKERVFIQLHKLWLVSIALLLIPRNNQLDQLFKTAAASLAAISNLLATWLVLFLVYAIALTQTFGLTRFGANETGNINFRTVPNALILLFRTSVGEGWNQLMEDFATIDHPYCTEGEFYFQSDCGSPEWARALFITWNIISMYIFVNLFVSLIYESFSYVYQRSSGLSVISREEIRRFKQAWAEYDPNGTGFISTTAFPRLLGELSGIFEMRIYDGDFTVGRLIEECSSASKRISELPVQGHEQKPDIDLQKLNQRIAQLPIAEIRRRRARMNLFYEEVLVSADPDKGIAFNSLLMILAHHKVINDNKSLRLEEFLRRRARLQRVEEAVNRNVVVGFFDTLYWSRRFRRAREQKDQGRMTELPQFTVPEIYVDDEDITDAQRGQYSATGSPLFAPVDMHAMDNAQWRASGSDIRSPSPPVSEMTLRSRANSIQHSPTRPSPLSSARGSPQMSASAIPVAGDDWQFASALSRPPSPLEVEPGPSGNRSRQNSAVSAADVLEVLDNSAWGESIRRSFTQRRSGGR</sequence>
<keyword evidence="13" id="KW-0325">Glycoprotein</keyword>
<feature type="compositionally biased region" description="Polar residues" evidence="20">
    <location>
        <begin position="74"/>
        <end position="86"/>
    </location>
</feature>
<dbReference type="PRINTS" id="PR00167">
    <property type="entry name" value="CACHANNEL"/>
</dbReference>
<evidence type="ECO:0000256" key="10">
    <source>
        <dbReference type="ARBA" id="ARBA00022989"/>
    </source>
</evidence>
<evidence type="ECO:0000256" key="20">
    <source>
        <dbReference type="SAM" id="MobiDB-lite"/>
    </source>
</evidence>
<comment type="function">
    <text evidence="15">Voltage-gated, high-affinity calcium channel that functions together with MID1 to mediate calcium entry into cells. Required during conditions of environmental stress.</text>
</comment>
<keyword evidence="12 21" id="KW-0472">Membrane</keyword>
<feature type="transmembrane region" description="Helical" evidence="21">
    <location>
        <begin position="1273"/>
        <end position="1293"/>
    </location>
</feature>
<feature type="transmembrane region" description="Helical" evidence="21">
    <location>
        <begin position="799"/>
        <end position="818"/>
    </location>
</feature>
<evidence type="ECO:0000256" key="5">
    <source>
        <dbReference type="ARBA" id="ARBA00022568"/>
    </source>
</evidence>
<dbReference type="FunFam" id="1.20.120.350:FF:000063">
    <property type="entry name" value="Calcium channel subunit Cch1"/>
    <property type="match status" value="1"/>
</dbReference>
<evidence type="ECO:0000259" key="22">
    <source>
        <dbReference type="PROSITE" id="PS50222"/>
    </source>
</evidence>
<organism evidence="23 24">
    <name type="scientific">Lophiostoma macrostomum CBS 122681</name>
    <dbReference type="NCBI Taxonomy" id="1314788"/>
    <lineage>
        <taxon>Eukaryota</taxon>
        <taxon>Fungi</taxon>
        <taxon>Dikarya</taxon>
        <taxon>Ascomycota</taxon>
        <taxon>Pezizomycotina</taxon>
        <taxon>Dothideomycetes</taxon>
        <taxon>Pleosporomycetidae</taxon>
        <taxon>Pleosporales</taxon>
        <taxon>Lophiostomataceae</taxon>
        <taxon>Lophiostoma</taxon>
    </lineage>
</organism>
<feature type="transmembrane region" description="Helical" evidence="21">
    <location>
        <begin position="1592"/>
        <end position="1612"/>
    </location>
</feature>
<keyword evidence="14" id="KW-0407">Ion channel</keyword>
<accession>A0A6A6SKN6</accession>
<proteinExistence type="inferred from homology"/>
<evidence type="ECO:0000256" key="19">
    <source>
        <dbReference type="RuleBase" id="RU003808"/>
    </source>
</evidence>
<keyword evidence="10 21" id="KW-1133">Transmembrane helix</keyword>
<keyword evidence="2" id="KW-0813">Transport</keyword>
<comment type="subcellular location">
    <subcellularLocation>
        <location evidence="1">Cell membrane</location>
        <topology evidence="1">Multi-pass membrane protein</topology>
    </subcellularLocation>
    <subcellularLocation>
        <location evidence="19">Membrane</location>
        <topology evidence="19">Multi-pass membrane protein</topology>
    </subcellularLocation>
</comment>
<keyword evidence="9 19" id="KW-0851">Voltage-gated channel</keyword>
<feature type="transmembrane region" description="Helical" evidence="21">
    <location>
        <begin position="699"/>
        <end position="723"/>
    </location>
</feature>
<feature type="transmembrane region" description="Helical" evidence="21">
    <location>
        <begin position="1331"/>
        <end position="1351"/>
    </location>
</feature>
<dbReference type="InterPro" id="IPR027359">
    <property type="entry name" value="Volt_channel_dom_sf"/>
</dbReference>
<evidence type="ECO:0000256" key="2">
    <source>
        <dbReference type="ARBA" id="ARBA00022448"/>
    </source>
</evidence>
<evidence type="ECO:0000313" key="24">
    <source>
        <dbReference type="Proteomes" id="UP000799324"/>
    </source>
</evidence>
<feature type="compositionally biased region" description="Basic residues" evidence="20">
    <location>
        <begin position="272"/>
        <end position="281"/>
    </location>
</feature>
<reference evidence="23" key="1">
    <citation type="journal article" date="2020" name="Stud. Mycol.">
        <title>101 Dothideomycetes genomes: a test case for predicting lifestyles and emergence of pathogens.</title>
        <authorList>
            <person name="Haridas S."/>
            <person name="Albert R."/>
            <person name="Binder M."/>
            <person name="Bloem J."/>
            <person name="Labutti K."/>
            <person name="Salamov A."/>
            <person name="Andreopoulos B."/>
            <person name="Baker S."/>
            <person name="Barry K."/>
            <person name="Bills G."/>
            <person name="Bluhm B."/>
            <person name="Cannon C."/>
            <person name="Castanera R."/>
            <person name="Culley D."/>
            <person name="Daum C."/>
            <person name="Ezra D."/>
            <person name="Gonzalez J."/>
            <person name="Henrissat B."/>
            <person name="Kuo A."/>
            <person name="Liang C."/>
            <person name="Lipzen A."/>
            <person name="Lutzoni F."/>
            <person name="Magnuson J."/>
            <person name="Mondo S."/>
            <person name="Nolan M."/>
            <person name="Ohm R."/>
            <person name="Pangilinan J."/>
            <person name="Park H.-J."/>
            <person name="Ramirez L."/>
            <person name="Alfaro M."/>
            <person name="Sun H."/>
            <person name="Tritt A."/>
            <person name="Yoshinaga Y."/>
            <person name="Zwiers L.-H."/>
            <person name="Turgeon B."/>
            <person name="Goodwin S."/>
            <person name="Spatafora J."/>
            <person name="Crous P."/>
            <person name="Grigoriev I."/>
        </authorList>
    </citation>
    <scope>NUCLEOTIDE SEQUENCE</scope>
    <source>
        <strain evidence="23">CBS 122681</strain>
    </source>
</reference>
<feature type="region of interest" description="Disordered" evidence="20">
    <location>
        <begin position="124"/>
        <end position="144"/>
    </location>
</feature>
<evidence type="ECO:0000256" key="17">
    <source>
        <dbReference type="ARBA" id="ARBA00067459"/>
    </source>
</evidence>
<dbReference type="Gene3D" id="1.10.238.10">
    <property type="entry name" value="EF-hand"/>
    <property type="match status" value="1"/>
</dbReference>
<dbReference type="PROSITE" id="PS50222">
    <property type="entry name" value="EF_HAND_2"/>
    <property type="match status" value="1"/>
</dbReference>
<comment type="similarity">
    <text evidence="16 19">Belongs to the calcium channel alpha-1 subunit (TC 1.A.1.11) family.</text>
</comment>
<feature type="transmembrane region" description="Helical" evidence="21">
    <location>
        <begin position="1195"/>
        <end position="1216"/>
    </location>
</feature>
<feature type="transmembrane region" description="Helical" evidence="21">
    <location>
        <begin position="830"/>
        <end position="850"/>
    </location>
</feature>
<feature type="transmembrane region" description="Helical" evidence="21">
    <location>
        <begin position="359"/>
        <end position="376"/>
    </location>
</feature>
<dbReference type="FunFam" id="1.10.287.70:FF:000093">
    <property type="entry name" value="Calcium channel subunit Cch1"/>
    <property type="match status" value="1"/>
</dbReference>
<dbReference type="Pfam" id="PF00520">
    <property type="entry name" value="Ion_trans"/>
    <property type="match status" value="4"/>
</dbReference>
<feature type="domain" description="EF-hand" evidence="22">
    <location>
        <begin position="1786"/>
        <end position="1821"/>
    </location>
</feature>
<dbReference type="SUPFAM" id="SSF81324">
    <property type="entry name" value="Voltage-gated potassium channels"/>
    <property type="match status" value="4"/>
</dbReference>
<dbReference type="Gene3D" id="1.20.120.350">
    <property type="entry name" value="Voltage-gated potassium channels. Chain C"/>
    <property type="match status" value="4"/>
</dbReference>
<dbReference type="InterPro" id="IPR005821">
    <property type="entry name" value="Ion_trans_dom"/>
</dbReference>
<feature type="transmembrane region" description="Helical" evidence="21">
    <location>
        <begin position="397"/>
        <end position="420"/>
    </location>
</feature>
<evidence type="ECO:0000256" key="14">
    <source>
        <dbReference type="ARBA" id="ARBA00023303"/>
    </source>
</evidence>
<feature type="region of interest" description="Disordered" evidence="20">
    <location>
        <begin position="262"/>
        <end position="326"/>
    </location>
</feature>
<dbReference type="OrthoDB" id="416585at2759"/>
<keyword evidence="6 19" id="KW-0107">Calcium channel</keyword>
<feature type="transmembrane region" description="Helical" evidence="21">
    <location>
        <begin position="1618"/>
        <end position="1636"/>
    </location>
</feature>
<feature type="region of interest" description="Disordered" evidence="20">
    <location>
        <begin position="2020"/>
        <end position="2105"/>
    </location>
</feature>
<keyword evidence="7 21" id="KW-0812">Transmembrane</keyword>
<feature type="transmembrane region" description="Helical" evidence="21">
    <location>
        <begin position="965"/>
        <end position="989"/>
    </location>
</feature>
<protein>
    <recommendedName>
        <fullName evidence="17">Calcium-channel protein CCH1</fullName>
    </recommendedName>
</protein>
<evidence type="ECO:0000256" key="3">
    <source>
        <dbReference type="ARBA" id="ARBA00022475"/>
    </source>
</evidence>
<dbReference type="InterPro" id="IPR050599">
    <property type="entry name" value="VDCC_alpha-1_subunit"/>
</dbReference>
<dbReference type="EMBL" id="MU004553">
    <property type="protein sequence ID" value="KAF2648180.1"/>
    <property type="molecule type" value="Genomic_DNA"/>
</dbReference>
<evidence type="ECO:0000256" key="1">
    <source>
        <dbReference type="ARBA" id="ARBA00004651"/>
    </source>
</evidence>
<dbReference type="GO" id="GO:0098703">
    <property type="term" value="P:calcium ion import across plasma membrane"/>
    <property type="evidence" value="ECO:0007669"/>
    <property type="project" value="TreeGrafter"/>
</dbReference>
<feature type="region of interest" description="Disordered" evidence="20">
    <location>
        <begin position="225"/>
        <end position="249"/>
    </location>
</feature>
<keyword evidence="4" id="KW-0597">Phosphoprotein</keyword>
<dbReference type="InterPro" id="IPR002077">
    <property type="entry name" value="VDCCAlpha1"/>
</dbReference>
<dbReference type="InterPro" id="IPR002048">
    <property type="entry name" value="EF_hand_dom"/>
</dbReference>
<evidence type="ECO:0000256" key="16">
    <source>
        <dbReference type="ARBA" id="ARBA00061395"/>
    </source>
</evidence>
<keyword evidence="8 18" id="KW-0106">Calcium</keyword>
<keyword evidence="3" id="KW-1003">Cell membrane</keyword>
<feature type="transmembrane region" description="Helical" evidence="21">
    <location>
        <begin position="1530"/>
        <end position="1550"/>
    </location>
</feature>
<feature type="transmembrane region" description="Helical" evidence="21">
    <location>
        <begin position="1648"/>
        <end position="1672"/>
    </location>
</feature>
<feature type="transmembrane region" description="Helical" evidence="21">
    <location>
        <begin position="1562"/>
        <end position="1580"/>
    </location>
</feature>
<feature type="transmembrane region" description="Helical" evidence="21">
    <location>
        <begin position="1236"/>
        <end position="1258"/>
    </location>
</feature>
<feature type="transmembrane region" description="Helical" evidence="21">
    <location>
        <begin position="769"/>
        <end position="787"/>
    </location>
</feature>
<feature type="transmembrane region" description="Helical" evidence="21">
    <location>
        <begin position="856"/>
        <end position="876"/>
    </location>
</feature>
<name>A0A6A6SKN6_9PLEO</name>
<feature type="transmembrane region" description="Helical" evidence="21">
    <location>
        <begin position="1748"/>
        <end position="1767"/>
    </location>
</feature>
<evidence type="ECO:0000256" key="12">
    <source>
        <dbReference type="ARBA" id="ARBA00023136"/>
    </source>
</evidence>
<dbReference type="PANTHER" id="PTHR45628:SF7">
    <property type="entry name" value="VOLTAGE-DEPENDENT CALCIUM CHANNEL TYPE A SUBUNIT ALPHA-1"/>
    <property type="match status" value="1"/>
</dbReference>
<keyword evidence="11" id="KW-0406">Ion transport</keyword>
<feature type="transmembrane region" description="Helical" evidence="21">
    <location>
        <begin position="888"/>
        <end position="913"/>
    </location>
</feature>